<dbReference type="SUPFAM" id="SSF57756">
    <property type="entry name" value="Retrovirus zinc finger-like domains"/>
    <property type="match status" value="2"/>
</dbReference>
<dbReference type="Gene3D" id="4.10.60.10">
    <property type="entry name" value="Zinc finger, CCHC-type"/>
    <property type="match status" value="1"/>
</dbReference>
<dbReference type="PANTHER" id="PTHR47103:SF8">
    <property type="entry name" value="DNA-BINDING PROTEIN"/>
    <property type="match status" value="1"/>
</dbReference>
<gene>
    <name evidence="8" type="ORF">BCR42DRAFT_493273</name>
</gene>
<keyword evidence="4" id="KW-0862">Zinc</keyword>
<dbReference type="SMART" id="SM00343">
    <property type="entry name" value="ZnF_C2HC"/>
    <property type="match status" value="4"/>
</dbReference>
<feature type="region of interest" description="Disordered" evidence="6">
    <location>
        <begin position="1"/>
        <end position="121"/>
    </location>
</feature>
<dbReference type="PANTHER" id="PTHR47103">
    <property type="entry name" value="DNA-BINDING PROTEIN"/>
    <property type="match status" value="1"/>
</dbReference>
<accession>A0A1X2IB88</accession>
<keyword evidence="1" id="KW-0479">Metal-binding</keyword>
<dbReference type="Pfam" id="PF00098">
    <property type="entry name" value="zf-CCHC"/>
    <property type="match status" value="1"/>
</dbReference>
<dbReference type="Proteomes" id="UP000193560">
    <property type="component" value="Unassembled WGS sequence"/>
</dbReference>
<evidence type="ECO:0000256" key="6">
    <source>
        <dbReference type="SAM" id="MobiDB-lite"/>
    </source>
</evidence>
<dbReference type="GO" id="GO:0008270">
    <property type="term" value="F:zinc ion binding"/>
    <property type="evidence" value="ECO:0007669"/>
    <property type="project" value="UniProtKB-KW"/>
</dbReference>
<organism evidence="8 9">
    <name type="scientific">Absidia repens</name>
    <dbReference type="NCBI Taxonomy" id="90262"/>
    <lineage>
        <taxon>Eukaryota</taxon>
        <taxon>Fungi</taxon>
        <taxon>Fungi incertae sedis</taxon>
        <taxon>Mucoromycota</taxon>
        <taxon>Mucoromycotina</taxon>
        <taxon>Mucoromycetes</taxon>
        <taxon>Mucorales</taxon>
        <taxon>Cunninghamellaceae</taxon>
        <taxon>Absidia</taxon>
    </lineage>
</organism>
<dbReference type="GO" id="GO:0003676">
    <property type="term" value="F:nucleic acid binding"/>
    <property type="evidence" value="ECO:0007669"/>
    <property type="project" value="InterPro"/>
</dbReference>
<proteinExistence type="predicted"/>
<protein>
    <recommendedName>
        <fullName evidence="7">CCHC-type domain-containing protein</fullName>
    </recommendedName>
</protein>
<dbReference type="STRING" id="90262.A0A1X2IB88"/>
<dbReference type="AlphaFoldDB" id="A0A1X2IB88"/>
<name>A0A1X2IB88_9FUNG</name>
<dbReference type="InterPro" id="IPR036875">
    <property type="entry name" value="Znf_CCHC_sf"/>
</dbReference>
<evidence type="ECO:0000256" key="5">
    <source>
        <dbReference type="PROSITE-ProRule" id="PRU00047"/>
    </source>
</evidence>
<feature type="domain" description="CCHC-type" evidence="7">
    <location>
        <begin position="192"/>
        <end position="205"/>
    </location>
</feature>
<evidence type="ECO:0000256" key="3">
    <source>
        <dbReference type="ARBA" id="ARBA00022771"/>
    </source>
</evidence>
<keyword evidence="9" id="KW-1185">Reference proteome</keyword>
<keyword evidence="2" id="KW-0677">Repeat</keyword>
<reference evidence="8 9" key="1">
    <citation type="submission" date="2016-07" db="EMBL/GenBank/DDBJ databases">
        <title>Pervasive Adenine N6-methylation of Active Genes in Fungi.</title>
        <authorList>
            <consortium name="DOE Joint Genome Institute"/>
            <person name="Mondo S.J."/>
            <person name="Dannebaum R.O."/>
            <person name="Kuo R.C."/>
            <person name="Labutti K."/>
            <person name="Haridas S."/>
            <person name="Kuo A."/>
            <person name="Salamov A."/>
            <person name="Ahrendt S.R."/>
            <person name="Lipzen A."/>
            <person name="Sullivan W."/>
            <person name="Andreopoulos W.B."/>
            <person name="Clum A."/>
            <person name="Lindquist E."/>
            <person name="Daum C."/>
            <person name="Ramamoorthy G.K."/>
            <person name="Gryganskyi A."/>
            <person name="Culley D."/>
            <person name="Magnuson J.K."/>
            <person name="James T.Y."/>
            <person name="O'Malley M.A."/>
            <person name="Stajich J.E."/>
            <person name="Spatafora J.W."/>
            <person name="Visel A."/>
            <person name="Grigoriev I.V."/>
        </authorList>
    </citation>
    <scope>NUCLEOTIDE SEQUENCE [LARGE SCALE GENOMIC DNA]</scope>
    <source>
        <strain evidence="8 9">NRRL 1336</strain>
    </source>
</reference>
<feature type="compositionally biased region" description="Basic residues" evidence="6">
    <location>
        <begin position="331"/>
        <end position="360"/>
    </location>
</feature>
<evidence type="ECO:0000313" key="8">
    <source>
        <dbReference type="EMBL" id="ORZ13203.1"/>
    </source>
</evidence>
<feature type="compositionally biased region" description="Basic and acidic residues" evidence="6">
    <location>
        <begin position="319"/>
        <end position="330"/>
    </location>
</feature>
<feature type="compositionally biased region" description="Basic and acidic residues" evidence="6">
    <location>
        <begin position="361"/>
        <end position="405"/>
    </location>
</feature>
<evidence type="ECO:0000256" key="2">
    <source>
        <dbReference type="ARBA" id="ARBA00022737"/>
    </source>
</evidence>
<feature type="domain" description="CCHC-type" evidence="7">
    <location>
        <begin position="283"/>
        <end position="297"/>
    </location>
</feature>
<sequence length="490" mass="56103">MYDDDEEDLALLQQYEEEDANSSNDDLDSDLEDKIMSAVQYETDAAQPWPTKAQQQQEQDEKTQQEAIPKNGQLATRSIIPPIDMTKPASDTARPDSSSDDDSSISSYNGDDHSIENDDSLGNNNIESNLIAPPIIRHIDLNITDKQLQQDDSTDDEEKALNHELQELIDQQIRNRKQKQQSFRKSKQLPFCFSCLAPGHIQRDCSLCNECGGEKHPNIRCPGAFYCHRCKERGHLAMDCRNNRCYDSCRHCGEDYHASQCCPTLVHVYRDQVSPKLKVTRYCYNCGGKGHYGDECPTLPESSQSQQSVFSFSSLSISHDPRRHDRDHNHGQYHHRSSNSSSKRPRHHSSSESRHRHSTHHRWDDRSDSDSDRPAKRPIRRDRTKEMNKQRFDDRLPARKYDRQETSNSKKHGSWNGQQQTSDSKERGSGNNNWKALKGTSSSSSSRAERGTRIENDFPRNLPKPSFSGVIDTEPASRRPRYTGGYNRHG</sequence>
<dbReference type="EMBL" id="MCGE01000017">
    <property type="protein sequence ID" value="ORZ13203.1"/>
    <property type="molecule type" value="Genomic_DNA"/>
</dbReference>
<feature type="compositionally biased region" description="Acidic residues" evidence="6">
    <location>
        <begin position="1"/>
        <end position="31"/>
    </location>
</feature>
<dbReference type="InterPro" id="IPR001878">
    <property type="entry name" value="Znf_CCHC"/>
</dbReference>
<evidence type="ECO:0000313" key="9">
    <source>
        <dbReference type="Proteomes" id="UP000193560"/>
    </source>
</evidence>
<evidence type="ECO:0000259" key="7">
    <source>
        <dbReference type="PROSITE" id="PS50158"/>
    </source>
</evidence>
<feature type="compositionally biased region" description="Basic and acidic residues" evidence="6">
    <location>
        <begin position="447"/>
        <end position="458"/>
    </location>
</feature>
<evidence type="ECO:0000256" key="4">
    <source>
        <dbReference type="ARBA" id="ARBA00022833"/>
    </source>
</evidence>
<comment type="caution">
    <text evidence="8">The sequence shown here is derived from an EMBL/GenBank/DDBJ whole genome shotgun (WGS) entry which is preliminary data.</text>
</comment>
<evidence type="ECO:0000256" key="1">
    <source>
        <dbReference type="ARBA" id="ARBA00022723"/>
    </source>
</evidence>
<feature type="region of interest" description="Disordered" evidence="6">
    <location>
        <begin position="317"/>
        <end position="490"/>
    </location>
</feature>
<keyword evidence="3 5" id="KW-0863">Zinc-finger</keyword>
<feature type="domain" description="CCHC-type" evidence="7">
    <location>
        <begin position="227"/>
        <end position="242"/>
    </location>
</feature>
<dbReference type="OrthoDB" id="7608935at2759"/>
<dbReference type="PROSITE" id="PS50158">
    <property type="entry name" value="ZF_CCHC"/>
    <property type="match status" value="3"/>
</dbReference>